<keyword evidence="2" id="KW-0479">Metal-binding</keyword>
<feature type="domain" description="Plastocyanin-like" evidence="6">
    <location>
        <begin position="343"/>
        <end position="453"/>
    </location>
</feature>
<dbReference type="Proteomes" id="UP000664218">
    <property type="component" value="Unassembled WGS sequence"/>
</dbReference>
<dbReference type="Gene3D" id="2.60.40.420">
    <property type="entry name" value="Cupredoxins - blue copper proteins"/>
    <property type="match status" value="3"/>
</dbReference>
<dbReference type="PROSITE" id="PS00079">
    <property type="entry name" value="MULTICOPPER_OXIDASE1"/>
    <property type="match status" value="1"/>
</dbReference>
<evidence type="ECO:0000259" key="5">
    <source>
        <dbReference type="Pfam" id="PF00394"/>
    </source>
</evidence>
<dbReference type="AlphaFoldDB" id="A0A939KJZ4"/>
<comment type="similarity">
    <text evidence="1">Belongs to the multicopper oxidase family.</text>
</comment>
<dbReference type="PANTHER" id="PTHR48267">
    <property type="entry name" value="CUPREDOXIN SUPERFAMILY PROTEIN"/>
    <property type="match status" value="1"/>
</dbReference>
<gene>
    <name evidence="8" type="ORF">J3A84_11000</name>
</gene>
<dbReference type="GO" id="GO:0016491">
    <property type="term" value="F:oxidoreductase activity"/>
    <property type="evidence" value="ECO:0007669"/>
    <property type="project" value="UniProtKB-KW"/>
</dbReference>
<dbReference type="PROSITE" id="PS00080">
    <property type="entry name" value="MULTICOPPER_OXIDASE2"/>
    <property type="match status" value="1"/>
</dbReference>
<evidence type="ECO:0000313" key="8">
    <source>
        <dbReference type="EMBL" id="MBO1265561.1"/>
    </source>
</evidence>
<dbReference type="InterPro" id="IPR001117">
    <property type="entry name" value="Cu-oxidase_2nd"/>
</dbReference>
<evidence type="ECO:0000256" key="1">
    <source>
        <dbReference type="ARBA" id="ARBA00010609"/>
    </source>
</evidence>
<dbReference type="InterPro" id="IPR002355">
    <property type="entry name" value="Cu_oxidase_Cu_BS"/>
</dbReference>
<sequence length="454" mass="50997">MRSGEFPVNVGNGNEDVVDTDTGRKLPVPALLEDQNPNEGISEFEISVQEGETEFIPGQTTPTLGYNGSYLGPVIKVSRGDEVRMHVRNELSDETSVHWHGLEVEGTADGGPHQVIPEKDIWEPVFSIDQPAATLWFHPHVIGTTAIQVYYGLAGLFIVEDENSKSLNLPDEYGVNDIPLIIQDRSFTEDGSFLYYDNMMDGAYGDYIMVNGAITPYLDVDQLKMRFRIVNGANARNFDLRLSDRSEFQQIASDGGLLESPVVSDSLFITPGERAEIIVDFSDYEEGDVLELISDGELVMTFRVGEEAEDVTEIPEKLAEIERMDPDLVSGFKSIELDGMGHMVTLNGRQFDMDRIDDDVAEGELEIWEISTFRSMMMGSAGHPFHIHGTQFQVLSRNGEEPYQNEKGWKDTIFVQAGETVRILVRFRFKGLFMYHCHILEHEEAGMMGQLEVY</sequence>
<name>A0A939KJZ4_9CLOT</name>
<dbReference type="EMBL" id="JAFNJU010000008">
    <property type="protein sequence ID" value="MBO1265561.1"/>
    <property type="molecule type" value="Genomic_DNA"/>
</dbReference>
<dbReference type="InterPro" id="IPR011707">
    <property type="entry name" value="Cu-oxidase-like_N"/>
</dbReference>
<dbReference type="CDD" id="cd13890">
    <property type="entry name" value="CuRO_3_CueO_FtsP"/>
    <property type="match status" value="1"/>
</dbReference>
<dbReference type="CDD" id="cd04232">
    <property type="entry name" value="CuRO_1_CueO_FtsP"/>
    <property type="match status" value="1"/>
</dbReference>
<dbReference type="Pfam" id="PF07732">
    <property type="entry name" value="Cu-oxidase_3"/>
    <property type="match status" value="1"/>
</dbReference>
<dbReference type="PANTHER" id="PTHR48267:SF1">
    <property type="entry name" value="BILIRUBIN OXIDASE"/>
    <property type="match status" value="1"/>
</dbReference>
<organism evidence="8 9">
    <name type="scientific">Proteiniclasticum aestuarii</name>
    <dbReference type="NCBI Taxonomy" id="2817862"/>
    <lineage>
        <taxon>Bacteria</taxon>
        <taxon>Bacillati</taxon>
        <taxon>Bacillota</taxon>
        <taxon>Clostridia</taxon>
        <taxon>Eubacteriales</taxon>
        <taxon>Clostridiaceae</taxon>
        <taxon>Proteiniclasticum</taxon>
    </lineage>
</organism>
<evidence type="ECO:0000313" key="9">
    <source>
        <dbReference type="Proteomes" id="UP000664218"/>
    </source>
</evidence>
<evidence type="ECO:0000256" key="4">
    <source>
        <dbReference type="SAM" id="MobiDB-lite"/>
    </source>
</evidence>
<dbReference type="Pfam" id="PF00394">
    <property type="entry name" value="Cu-oxidase"/>
    <property type="match status" value="1"/>
</dbReference>
<dbReference type="Pfam" id="PF07731">
    <property type="entry name" value="Cu-oxidase_2"/>
    <property type="match status" value="1"/>
</dbReference>
<comment type="caution">
    <text evidence="8">The sequence shown here is derived from an EMBL/GenBank/DDBJ whole genome shotgun (WGS) entry which is preliminary data.</text>
</comment>
<dbReference type="CDD" id="cd13867">
    <property type="entry name" value="CuRO_2_CueO_FtsP"/>
    <property type="match status" value="1"/>
</dbReference>
<feature type="region of interest" description="Disordered" evidence="4">
    <location>
        <begin position="1"/>
        <end position="22"/>
    </location>
</feature>
<evidence type="ECO:0000256" key="2">
    <source>
        <dbReference type="ARBA" id="ARBA00022723"/>
    </source>
</evidence>
<evidence type="ECO:0000256" key="3">
    <source>
        <dbReference type="ARBA" id="ARBA00023002"/>
    </source>
</evidence>
<feature type="domain" description="Plastocyanin-like" evidence="7">
    <location>
        <begin position="48"/>
        <end position="163"/>
    </location>
</feature>
<dbReference type="InterPro" id="IPR033138">
    <property type="entry name" value="Cu_oxidase_CS"/>
</dbReference>
<dbReference type="InterPro" id="IPR045087">
    <property type="entry name" value="Cu-oxidase_fam"/>
</dbReference>
<evidence type="ECO:0000259" key="7">
    <source>
        <dbReference type="Pfam" id="PF07732"/>
    </source>
</evidence>
<keyword evidence="9" id="KW-1185">Reference proteome</keyword>
<dbReference type="InterPro" id="IPR008972">
    <property type="entry name" value="Cupredoxin"/>
</dbReference>
<evidence type="ECO:0000259" key="6">
    <source>
        <dbReference type="Pfam" id="PF07731"/>
    </source>
</evidence>
<dbReference type="SUPFAM" id="SSF49503">
    <property type="entry name" value="Cupredoxins"/>
    <property type="match status" value="3"/>
</dbReference>
<dbReference type="InterPro" id="IPR011706">
    <property type="entry name" value="Cu-oxidase_C"/>
</dbReference>
<protein>
    <submittedName>
        <fullName evidence="8">Multicopper oxidase domain-containing protein</fullName>
    </submittedName>
</protein>
<proteinExistence type="inferred from homology"/>
<feature type="domain" description="Plastocyanin-like" evidence="5">
    <location>
        <begin position="224"/>
        <end position="283"/>
    </location>
</feature>
<reference evidence="8" key="1">
    <citation type="submission" date="2021-03" db="EMBL/GenBank/DDBJ databases">
        <title>Proteiniclasticum marinus sp. nov., isolated from tidal flat sediment.</title>
        <authorList>
            <person name="Namirimu T."/>
            <person name="Yang J.-A."/>
            <person name="Yang S.-H."/>
            <person name="Kim Y.-J."/>
            <person name="Kwon K.K."/>
        </authorList>
    </citation>
    <scope>NUCLEOTIDE SEQUENCE</scope>
    <source>
        <strain evidence="8">SCR006</strain>
    </source>
</reference>
<keyword evidence="3" id="KW-0560">Oxidoreductase</keyword>
<accession>A0A939KJZ4</accession>
<dbReference type="GO" id="GO:0005507">
    <property type="term" value="F:copper ion binding"/>
    <property type="evidence" value="ECO:0007669"/>
    <property type="project" value="InterPro"/>
</dbReference>